<dbReference type="Pfam" id="PF01060">
    <property type="entry name" value="TTR-52"/>
    <property type="match status" value="1"/>
</dbReference>
<dbReference type="InterPro" id="IPR001534">
    <property type="entry name" value="Transthyretin-like"/>
</dbReference>
<protein>
    <recommendedName>
        <fullName evidence="7">Transthyretin-like family protein</fullName>
    </recommendedName>
</protein>
<proteinExistence type="inferred from homology"/>
<evidence type="ECO:0000256" key="3">
    <source>
        <dbReference type="ARBA" id="ARBA00022525"/>
    </source>
</evidence>
<keyword evidence="6" id="KW-1185">Reference proteome</keyword>
<evidence type="ECO:0000256" key="1">
    <source>
        <dbReference type="ARBA" id="ARBA00004613"/>
    </source>
</evidence>
<evidence type="ECO:0000256" key="2">
    <source>
        <dbReference type="ARBA" id="ARBA00010112"/>
    </source>
</evidence>
<keyword evidence="4" id="KW-0732">Signal</keyword>
<keyword evidence="3" id="KW-0964">Secreted</keyword>
<evidence type="ECO:0000256" key="4">
    <source>
        <dbReference type="ARBA" id="ARBA00022729"/>
    </source>
</evidence>
<reference evidence="6" key="1">
    <citation type="submission" date="2022-10" db="EMBL/GenBank/DDBJ databases">
        <title>Genome assembly of Pristionchus species.</title>
        <authorList>
            <person name="Yoshida K."/>
            <person name="Sommer R.J."/>
        </authorList>
    </citation>
    <scope>NUCLEOTIDE SEQUENCE [LARGE SCALE GENOMIC DNA]</scope>
    <source>
        <strain evidence="6">RS5460</strain>
    </source>
</reference>
<dbReference type="AlphaFoldDB" id="A0AAN4ZLC3"/>
<evidence type="ECO:0000313" key="6">
    <source>
        <dbReference type="Proteomes" id="UP001328107"/>
    </source>
</evidence>
<dbReference type="EMBL" id="BTRK01000002">
    <property type="protein sequence ID" value="GMR39075.1"/>
    <property type="molecule type" value="Genomic_DNA"/>
</dbReference>
<evidence type="ECO:0008006" key="7">
    <source>
        <dbReference type="Google" id="ProtNLM"/>
    </source>
</evidence>
<feature type="non-terminal residue" evidence="5">
    <location>
        <position position="120"/>
    </location>
</feature>
<dbReference type="InterPro" id="IPR038479">
    <property type="entry name" value="Transthyretin-like_sf"/>
</dbReference>
<evidence type="ECO:0000313" key="5">
    <source>
        <dbReference type="EMBL" id="GMR39075.1"/>
    </source>
</evidence>
<feature type="non-terminal residue" evidence="5">
    <location>
        <position position="1"/>
    </location>
</feature>
<comment type="subcellular location">
    <subcellularLocation>
        <location evidence="1">Secreted</location>
    </subcellularLocation>
</comment>
<dbReference type="PANTHER" id="PTHR21700:SF3">
    <property type="entry name" value="TRANSTHYRETIN-LIKE PROTEIN 5"/>
    <property type="match status" value="1"/>
</dbReference>
<name>A0AAN4ZLC3_9BILA</name>
<dbReference type="Gene3D" id="2.60.40.3330">
    <property type="match status" value="1"/>
</dbReference>
<organism evidence="5 6">
    <name type="scientific">Pristionchus mayeri</name>
    <dbReference type="NCBI Taxonomy" id="1317129"/>
    <lineage>
        <taxon>Eukaryota</taxon>
        <taxon>Metazoa</taxon>
        <taxon>Ecdysozoa</taxon>
        <taxon>Nematoda</taxon>
        <taxon>Chromadorea</taxon>
        <taxon>Rhabditida</taxon>
        <taxon>Rhabditina</taxon>
        <taxon>Diplogasteromorpha</taxon>
        <taxon>Diplogasteroidea</taxon>
        <taxon>Neodiplogasteridae</taxon>
        <taxon>Pristionchus</taxon>
    </lineage>
</organism>
<dbReference type="GO" id="GO:0005576">
    <property type="term" value="C:extracellular region"/>
    <property type="evidence" value="ECO:0007669"/>
    <property type="project" value="UniProtKB-SubCell"/>
</dbReference>
<dbReference type="Proteomes" id="UP001328107">
    <property type="component" value="Unassembled WGS sequence"/>
</dbReference>
<accession>A0AAN4ZLC3</accession>
<sequence>QSASVRGMLMCHNRPAAHVSVKLYDDDSGPDLDDLMDQGETDAFGRFWLAGQESEFMTIDPKLNIYHDCDDNFTPCQRRIKIFLPKAYVTQGPTPHMVYDAGVIELSGKFADETRDCLHR</sequence>
<comment type="caution">
    <text evidence="5">The sequence shown here is derived from an EMBL/GenBank/DDBJ whole genome shotgun (WGS) entry which is preliminary data.</text>
</comment>
<dbReference type="GO" id="GO:0009986">
    <property type="term" value="C:cell surface"/>
    <property type="evidence" value="ECO:0007669"/>
    <property type="project" value="InterPro"/>
</dbReference>
<dbReference type="PANTHER" id="PTHR21700">
    <property type="entry name" value="TRANSTHYRETIN-LIKE FAMILY PROTEIN-RELATED"/>
    <property type="match status" value="1"/>
</dbReference>
<gene>
    <name evidence="5" type="ORF">PMAYCL1PPCAC_09270</name>
</gene>
<comment type="similarity">
    <text evidence="2">Belongs to the nematode transthyretin-like family.</text>
</comment>